<keyword evidence="1" id="KW-0472">Membrane</keyword>
<dbReference type="OrthoDB" id="1911663at2759"/>
<dbReference type="STRING" id="33114.A0A2G2X3M4"/>
<evidence type="ECO:0008006" key="4">
    <source>
        <dbReference type="Google" id="ProtNLM"/>
    </source>
</evidence>
<dbReference type="EMBL" id="MLFT02000003">
    <property type="protein sequence ID" value="PHT52096.1"/>
    <property type="molecule type" value="Genomic_DNA"/>
</dbReference>
<keyword evidence="3" id="KW-1185">Reference proteome</keyword>
<dbReference type="AlphaFoldDB" id="A0A2G2X3M4"/>
<organism evidence="2 3">
    <name type="scientific">Capsicum baccatum</name>
    <name type="common">Peruvian pepper</name>
    <dbReference type="NCBI Taxonomy" id="33114"/>
    <lineage>
        <taxon>Eukaryota</taxon>
        <taxon>Viridiplantae</taxon>
        <taxon>Streptophyta</taxon>
        <taxon>Embryophyta</taxon>
        <taxon>Tracheophyta</taxon>
        <taxon>Spermatophyta</taxon>
        <taxon>Magnoliopsida</taxon>
        <taxon>eudicotyledons</taxon>
        <taxon>Gunneridae</taxon>
        <taxon>Pentapetalae</taxon>
        <taxon>asterids</taxon>
        <taxon>lamiids</taxon>
        <taxon>Solanales</taxon>
        <taxon>Solanaceae</taxon>
        <taxon>Solanoideae</taxon>
        <taxon>Capsiceae</taxon>
        <taxon>Capsicum</taxon>
    </lineage>
</organism>
<dbReference type="Proteomes" id="UP000224567">
    <property type="component" value="Unassembled WGS sequence"/>
</dbReference>
<evidence type="ECO:0000256" key="1">
    <source>
        <dbReference type="SAM" id="Phobius"/>
    </source>
</evidence>
<name>A0A2G2X3M4_CAPBA</name>
<sequence length="292" mass="32160">MMRKEAANVSETETHNEVQFGKCCCCGLTEECTEAYIMSVKERNQGRWLCGLCAEAVKDEMLRSCSSSSSSSSSSERRRIEKDEAMNRHMTFCKKFRAKNVPPNATDDELISAVKQLMLRSLESPRSSPRSFVVLHLYYLVCGVLVTFVLCFGICASSRSATLVLSCLSSSDNVSALFCSRSATLVLSCLYNSDNVCALFCSRSATLVLSCLWSSDNVCALFCSRCATLVLSCLWSSDNVCALFCSRSATLVLSCLYNSDNVCALFCSRSATLVLSCLWSSDNVCALFWYLC</sequence>
<dbReference type="PANTHER" id="PTHR33108:SF64">
    <property type="entry name" value="DUF1677 FAMILY PROTEIN"/>
    <property type="match status" value="1"/>
</dbReference>
<proteinExistence type="predicted"/>
<dbReference type="InterPro" id="IPR012876">
    <property type="entry name" value="DUF1677_pln"/>
</dbReference>
<protein>
    <recommendedName>
        <fullName evidence="4">DUF1677 domain-containing protein</fullName>
    </recommendedName>
</protein>
<comment type="caution">
    <text evidence="2">The sequence shown here is derived from an EMBL/GenBank/DDBJ whole genome shotgun (WGS) entry which is preliminary data.</text>
</comment>
<feature type="transmembrane region" description="Helical" evidence="1">
    <location>
        <begin position="137"/>
        <end position="156"/>
    </location>
</feature>
<dbReference type="Pfam" id="PF07911">
    <property type="entry name" value="DUF1677"/>
    <property type="match status" value="1"/>
</dbReference>
<keyword evidence="1" id="KW-0812">Transmembrane</keyword>
<keyword evidence="1" id="KW-1133">Transmembrane helix</keyword>
<accession>A0A2G2X3M4</accession>
<reference evidence="3" key="2">
    <citation type="journal article" date="2017" name="J. Anim. Genet.">
        <title>Multiple reference genome sequences of hot pepper reveal the massive evolution of plant disease resistance genes by retroduplication.</title>
        <authorList>
            <person name="Kim S."/>
            <person name="Park J."/>
            <person name="Yeom S.-I."/>
            <person name="Kim Y.-M."/>
            <person name="Seo E."/>
            <person name="Kim K.-T."/>
            <person name="Kim M.-S."/>
            <person name="Lee J.M."/>
            <person name="Cheong K."/>
            <person name="Shin H.-S."/>
            <person name="Kim S.-B."/>
            <person name="Han K."/>
            <person name="Lee J."/>
            <person name="Park M."/>
            <person name="Lee H.-A."/>
            <person name="Lee H.-Y."/>
            <person name="Lee Y."/>
            <person name="Oh S."/>
            <person name="Lee J.H."/>
            <person name="Choi E."/>
            <person name="Choi E."/>
            <person name="Lee S.E."/>
            <person name="Jeon J."/>
            <person name="Kim H."/>
            <person name="Choi G."/>
            <person name="Song H."/>
            <person name="Lee J."/>
            <person name="Lee S.-C."/>
            <person name="Kwon J.-K."/>
            <person name="Lee H.-Y."/>
            <person name="Koo N."/>
            <person name="Hong Y."/>
            <person name="Kim R.W."/>
            <person name="Kang W.-H."/>
            <person name="Huh J.H."/>
            <person name="Kang B.-C."/>
            <person name="Yang T.-J."/>
            <person name="Lee Y.-H."/>
            <person name="Bennetzen J.L."/>
            <person name="Choi D."/>
        </authorList>
    </citation>
    <scope>NUCLEOTIDE SEQUENCE [LARGE SCALE GENOMIC DNA]</scope>
    <source>
        <strain evidence="3">cv. PBC81</strain>
    </source>
</reference>
<evidence type="ECO:0000313" key="2">
    <source>
        <dbReference type="EMBL" id="PHT52096.1"/>
    </source>
</evidence>
<evidence type="ECO:0000313" key="3">
    <source>
        <dbReference type="Proteomes" id="UP000224567"/>
    </source>
</evidence>
<gene>
    <name evidence="2" type="ORF">CQW23_06558</name>
</gene>
<dbReference type="PANTHER" id="PTHR33108">
    <property type="entry name" value="OS01G0745000 PROTEIN"/>
    <property type="match status" value="1"/>
</dbReference>
<reference evidence="2 3" key="1">
    <citation type="journal article" date="2017" name="Genome Biol.">
        <title>New reference genome sequences of hot pepper reveal the massive evolution of plant disease-resistance genes by retroduplication.</title>
        <authorList>
            <person name="Kim S."/>
            <person name="Park J."/>
            <person name="Yeom S.I."/>
            <person name="Kim Y.M."/>
            <person name="Seo E."/>
            <person name="Kim K.T."/>
            <person name="Kim M.S."/>
            <person name="Lee J.M."/>
            <person name="Cheong K."/>
            <person name="Shin H.S."/>
            <person name="Kim S.B."/>
            <person name="Han K."/>
            <person name="Lee J."/>
            <person name="Park M."/>
            <person name="Lee H.A."/>
            <person name="Lee H.Y."/>
            <person name="Lee Y."/>
            <person name="Oh S."/>
            <person name="Lee J.H."/>
            <person name="Choi E."/>
            <person name="Choi E."/>
            <person name="Lee S.E."/>
            <person name="Jeon J."/>
            <person name="Kim H."/>
            <person name="Choi G."/>
            <person name="Song H."/>
            <person name="Lee J."/>
            <person name="Lee S.C."/>
            <person name="Kwon J.K."/>
            <person name="Lee H.Y."/>
            <person name="Koo N."/>
            <person name="Hong Y."/>
            <person name="Kim R.W."/>
            <person name="Kang W.H."/>
            <person name="Huh J.H."/>
            <person name="Kang B.C."/>
            <person name="Yang T.J."/>
            <person name="Lee Y.H."/>
            <person name="Bennetzen J.L."/>
            <person name="Choi D."/>
        </authorList>
    </citation>
    <scope>NUCLEOTIDE SEQUENCE [LARGE SCALE GENOMIC DNA]</scope>
    <source>
        <strain evidence="3">cv. PBC81</strain>
    </source>
</reference>